<dbReference type="RefSeq" id="WP_169852862.1">
    <property type="nucleotide sequence ID" value="NZ_JAAQXQ010000006.1"/>
</dbReference>
<dbReference type="Pfam" id="PF11740">
    <property type="entry name" value="KfrA_N"/>
    <property type="match status" value="1"/>
</dbReference>
<feature type="domain" description="KfrA N-terminal DNA-binding" evidence="2">
    <location>
        <begin position="13"/>
        <end position="128"/>
    </location>
</feature>
<keyword evidence="3" id="KW-0238">DNA-binding</keyword>
<gene>
    <name evidence="3" type="ORF">SAMN05216370_0131</name>
</gene>
<name>A0AB37ZDM9_9PSED</name>
<sequence>MEPNSAITPEFRARVIEAAEQLYAESGRERMPSASEVRAIARTDMNLTTIVVREWKRQQTARPVPVAVSVPESVQQAMSEALASVWTTAQELANASLRSAEQQWQIEREEIAADLKEVSGEVERLEGECKTATERCNVATLNLGDALERIEQQDGELRALREQLARQEALTQQAEARTQEIERRAEDLKGELAIAHEDAAAVRNELSEARRLHLAELDQVKNVAAEQIERTNEQLATVRGRLDAANEQLEARGLEVQGLQTQLATATAQAEAAVQIHAEQKQGAAREAHRLAERFTTLQSERDEAVRLANQANQDAARLSGQLESLQDVLSRLAPAKTSKKE</sequence>
<protein>
    <submittedName>
        <fullName evidence="3">Replication region DNA-binding N-term</fullName>
    </submittedName>
</protein>
<keyword evidence="4" id="KW-1185">Reference proteome</keyword>
<proteinExistence type="predicted"/>
<organism evidence="3 4">
    <name type="scientific">Pseudomonas peli</name>
    <dbReference type="NCBI Taxonomy" id="592361"/>
    <lineage>
        <taxon>Bacteria</taxon>
        <taxon>Pseudomonadati</taxon>
        <taxon>Pseudomonadota</taxon>
        <taxon>Gammaproteobacteria</taxon>
        <taxon>Pseudomonadales</taxon>
        <taxon>Pseudomonadaceae</taxon>
        <taxon>Pseudomonas</taxon>
    </lineage>
</organism>
<dbReference type="EMBL" id="FMTL01000014">
    <property type="protein sequence ID" value="SCW90320.1"/>
    <property type="molecule type" value="Genomic_DNA"/>
</dbReference>
<dbReference type="GO" id="GO:0003677">
    <property type="term" value="F:DNA binding"/>
    <property type="evidence" value="ECO:0007669"/>
    <property type="project" value="UniProtKB-KW"/>
</dbReference>
<evidence type="ECO:0000259" key="2">
    <source>
        <dbReference type="Pfam" id="PF11740"/>
    </source>
</evidence>
<reference evidence="3 4" key="1">
    <citation type="submission" date="2016-10" db="EMBL/GenBank/DDBJ databases">
        <authorList>
            <person name="Varghese N."/>
            <person name="Submissions S."/>
        </authorList>
    </citation>
    <scope>NUCLEOTIDE SEQUENCE [LARGE SCALE GENOMIC DNA]</scope>
    <source>
        <strain evidence="3 4">DSM 17833</strain>
    </source>
</reference>
<keyword evidence="1" id="KW-0175">Coiled coil</keyword>
<dbReference type="InterPro" id="IPR021104">
    <property type="entry name" value="KfrA_DNA-bd_N"/>
</dbReference>
<feature type="coiled-coil region" evidence="1">
    <location>
        <begin position="108"/>
        <end position="248"/>
    </location>
</feature>
<comment type="caution">
    <text evidence="3">The sequence shown here is derived from an EMBL/GenBank/DDBJ whole genome shotgun (WGS) entry which is preliminary data.</text>
</comment>
<dbReference type="Proteomes" id="UP000242418">
    <property type="component" value="Unassembled WGS sequence"/>
</dbReference>
<evidence type="ECO:0000313" key="3">
    <source>
        <dbReference type="EMBL" id="SCW90320.1"/>
    </source>
</evidence>
<evidence type="ECO:0000313" key="4">
    <source>
        <dbReference type="Proteomes" id="UP000242418"/>
    </source>
</evidence>
<evidence type="ECO:0000256" key="1">
    <source>
        <dbReference type="SAM" id="Coils"/>
    </source>
</evidence>
<dbReference type="AlphaFoldDB" id="A0AB37ZDM9"/>
<accession>A0AB37ZDM9</accession>